<evidence type="ECO:0000313" key="10">
    <source>
        <dbReference type="EnsemblPlants" id="Ma08_p11940.1"/>
    </source>
</evidence>
<dbReference type="EnsemblPlants" id="Ma08_t11940.1">
    <property type="protein sequence ID" value="Ma08_p11940.1"/>
    <property type="gene ID" value="Ma08_g11940"/>
</dbReference>
<feature type="region of interest" description="Disordered" evidence="7">
    <location>
        <begin position="134"/>
        <end position="153"/>
    </location>
</feature>
<proteinExistence type="predicted"/>
<dbReference type="InterPro" id="IPR006458">
    <property type="entry name" value="Ovate_C"/>
</dbReference>
<dbReference type="PROSITE" id="PS51754">
    <property type="entry name" value="OVATE"/>
    <property type="match status" value="1"/>
</dbReference>
<name>A0A804K5N5_MUSAM</name>
<dbReference type="EMBL" id="HG996472">
    <property type="protein sequence ID" value="CAG1831290.1"/>
    <property type="molecule type" value="Genomic_DNA"/>
</dbReference>
<keyword evidence="4 6" id="KW-0804">Transcription</keyword>
<comment type="subcellular location">
    <subcellularLocation>
        <location evidence="1 6">Nucleus</location>
    </subcellularLocation>
</comment>
<comment type="function">
    <text evidence="6">Transcriptional repressor that regulates multiple aspects of plant growth and development.</text>
</comment>
<evidence type="ECO:0000256" key="2">
    <source>
        <dbReference type="ARBA" id="ARBA00022491"/>
    </source>
</evidence>
<dbReference type="OrthoDB" id="775039at2759"/>
<dbReference type="GO" id="GO:0005634">
    <property type="term" value="C:nucleus"/>
    <property type="evidence" value="ECO:0007669"/>
    <property type="project" value="UniProtKB-SubCell"/>
</dbReference>
<keyword evidence="3 6" id="KW-0805">Transcription regulation</keyword>
<sequence>MRDNLVHKAAGQIPALIEGLKRKRGKMSTGARKRRSSSFLSLGCGCTDAKSVSVSGSFGSKSTSTLPPARRVAEFSSADTITLTSGSSSFYEEEDVEVNMERSTSTPSFSELLRQLNELEQSVIACGSHAPLSIDGQRDEKKGNRWSSGQGGQGLEDSIVVVKETEDPLGEFRRSMLHMIVEKEIVDGAELRELLRRFLALNSQRHHRTILRAFAEIWDDVFSGYEQTPDLLRHGYSGLPPRRHF</sequence>
<dbReference type="InterPro" id="IPR038933">
    <property type="entry name" value="Ovate"/>
</dbReference>
<dbReference type="GO" id="GO:0045892">
    <property type="term" value="P:negative regulation of DNA-templated transcription"/>
    <property type="evidence" value="ECO:0007669"/>
    <property type="project" value="UniProtKB-UniRule"/>
</dbReference>
<evidence type="ECO:0000256" key="6">
    <source>
        <dbReference type="RuleBase" id="RU367028"/>
    </source>
</evidence>
<evidence type="ECO:0000313" key="11">
    <source>
        <dbReference type="Proteomes" id="UP000012960"/>
    </source>
</evidence>
<dbReference type="Gramene" id="Ma08_t11940.1">
    <property type="protein sequence ID" value="Ma08_p11940.1"/>
    <property type="gene ID" value="Ma08_g11940"/>
</dbReference>
<feature type="domain" description="OVATE" evidence="8">
    <location>
        <begin position="161"/>
        <end position="220"/>
    </location>
</feature>
<protein>
    <recommendedName>
        <fullName evidence="6">Transcription repressor</fullName>
    </recommendedName>
    <alternativeName>
        <fullName evidence="6">Ovate family protein</fullName>
    </alternativeName>
</protein>
<evidence type="ECO:0000256" key="7">
    <source>
        <dbReference type="SAM" id="MobiDB-lite"/>
    </source>
</evidence>
<keyword evidence="2 6" id="KW-0678">Repressor</keyword>
<organism evidence="10 11">
    <name type="scientific">Musa acuminata subsp. malaccensis</name>
    <name type="common">Wild banana</name>
    <name type="synonym">Musa malaccensis</name>
    <dbReference type="NCBI Taxonomy" id="214687"/>
    <lineage>
        <taxon>Eukaryota</taxon>
        <taxon>Viridiplantae</taxon>
        <taxon>Streptophyta</taxon>
        <taxon>Embryophyta</taxon>
        <taxon>Tracheophyta</taxon>
        <taxon>Spermatophyta</taxon>
        <taxon>Magnoliopsida</taxon>
        <taxon>Liliopsida</taxon>
        <taxon>Zingiberales</taxon>
        <taxon>Musaceae</taxon>
        <taxon>Musa</taxon>
    </lineage>
</organism>
<gene>
    <name evidence="9" type="ORF">GSMUA_345440.1</name>
</gene>
<dbReference type="Proteomes" id="UP000012960">
    <property type="component" value="Unplaced"/>
</dbReference>
<evidence type="ECO:0000256" key="4">
    <source>
        <dbReference type="ARBA" id="ARBA00023163"/>
    </source>
</evidence>
<accession>A0A804K5N5</accession>
<dbReference type="FunCoup" id="A0A804K5N5">
    <property type="interactions" value="170"/>
</dbReference>
<dbReference type="PANTHER" id="PTHR33057:SF70">
    <property type="entry name" value="TRANSCRIPTION REPRESSOR-RELATED"/>
    <property type="match status" value="1"/>
</dbReference>
<evidence type="ECO:0000259" key="8">
    <source>
        <dbReference type="PROSITE" id="PS51754"/>
    </source>
</evidence>
<evidence type="ECO:0000256" key="1">
    <source>
        <dbReference type="ARBA" id="ARBA00004123"/>
    </source>
</evidence>
<keyword evidence="5 6" id="KW-0539">Nucleus</keyword>
<evidence type="ECO:0000256" key="3">
    <source>
        <dbReference type="ARBA" id="ARBA00023015"/>
    </source>
</evidence>
<dbReference type="Pfam" id="PF04844">
    <property type="entry name" value="Ovate"/>
    <property type="match status" value="1"/>
</dbReference>
<dbReference type="KEGG" id="mus:103993189"/>
<dbReference type="InParanoid" id="A0A804K5N5"/>
<reference evidence="10" key="2">
    <citation type="submission" date="2021-05" db="UniProtKB">
        <authorList>
            <consortium name="EnsemblPlants"/>
        </authorList>
    </citation>
    <scope>IDENTIFICATION</scope>
    <source>
        <strain evidence="10">subsp. malaccensis</strain>
    </source>
</reference>
<reference evidence="9" key="1">
    <citation type="submission" date="2021-03" db="EMBL/GenBank/DDBJ databases">
        <authorList>
            <consortium name="Genoscope - CEA"/>
            <person name="William W."/>
        </authorList>
    </citation>
    <scope>NUCLEOTIDE SEQUENCE</scope>
    <source>
        <strain evidence="9">Doubled-haploid Pahang</strain>
    </source>
</reference>
<dbReference type="NCBIfam" id="TIGR01568">
    <property type="entry name" value="A_thal_3678"/>
    <property type="match status" value="1"/>
</dbReference>
<keyword evidence="11" id="KW-1185">Reference proteome</keyword>
<dbReference type="OMA" id="KEHHEVI"/>
<evidence type="ECO:0000313" key="9">
    <source>
        <dbReference type="EMBL" id="CAG1831290.1"/>
    </source>
</evidence>
<dbReference type="AlphaFoldDB" id="A0A804K5N5"/>
<dbReference type="PANTHER" id="PTHR33057">
    <property type="entry name" value="TRANSCRIPTION REPRESSOR OFP7-RELATED"/>
    <property type="match status" value="1"/>
</dbReference>
<evidence type="ECO:0000256" key="5">
    <source>
        <dbReference type="ARBA" id="ARBA00023242"/>
    </source>
</evidence>